<sequence length="186" mass="21173">MPRATTTLDVLDRLDGNDLEDAWKAYELAFSSLAVRAAQQHLMTREEFEEVCSDERWRKYVIRDVDRDGTVGAFGTATNDLSVVPLLSLDFYAHRYPQQFADRTICYIGCIGVHPSYRSSGAFVRIVETICRDIHEQGGVAAVDVCAYNDERLALPRLINRITRMFGTEGERLDTQAFYGYDFSRP</sequence>
<reference evidence="1 2" key="1">
    <citation type="submission" date="2020-08" db="EMBL/GenBank/DDBJ databases">
        <title>The Agave Microbiome: Exploring the role of microbial communities in plant adaptations to desert environments.</title>
        <authorList>
            <person name="Partida-Martinez L.P."/>
        </authorList>
    </citation>
    <scope>NUCLEOTIDE SEQUENCE [LARGE SCALE GENOMIC DNA]</scope>
    <source>
        <strain evidence="1 2">AS2.23</strain>
    </source>
</reference>
<comment type="caution">
    <text evidence="1">The sequence shown here is derived from an EMBL/GenBank/DDBJ whole genome shotgun (WGS) entry which is preliminary data.</text>
</comment>
<dbReference type="Proteomes" id="UP000533269">
    <property type="component" value="Unassembled WGS sequence"/>
</dbReference>
<keyword evidence="1" id="KW-0689">Ribosomal protein</keyword>
<gene>
    <name evidence="1" type="ORF">FHR75_003112</name>
</gene>
<evidence type="ECO:0000313" key="1">
    <source>
        <dbReference type="EMBL" id="MBB2902281.1"/>
    </source>
</evidence>
<protein>
    <submittedName>
        <fullName evidence="1">Ribosomal protein S18 acetylase RimI-like enzyme</fullName>
    </submittedName>
</protein>
<evidence type="ECO:0000313" key="2">
    <source>
        <dbReference type="Proteomes" id="UP000533269"/>
    </source>
</evidence>
<proteinExistence type="predicted"/>
<dbReference type="SUPFAM" id="SSF55729">
    <property type="entry name" value="Acyl-CoA N-acyltransferases (Nat)"/>
    <property type="match status" value="1"/>
</dbReference>
<dbReference type="RefSeq" id="WP_183392134.1">
    <property type="nucleotide sequence ID" value="NZ_JACHVY010000003.1"/>
</dbReference>
<dbReference type="Gene3D" id="3.40.630.30">
    <property type="match status" value="1"/>
</dbReference>
<dbReference type="InterPro" id="IPR016181">
    <property type="entry name" value="Acyl_CoA_acyltransferase"/>
</dbReference>
<organism evidence="1 2">
    <name type="scientific">Kineococcus radiotolerans</name>
    <dbReference type="NCBI Taxonomy" id="131568"/>
    <lineage>
        <taxon>Bacteria</taxon>
        <taxon>Bacillati</taxon>
        <taxon>Actinomycetota</taxon>
        <taxon>Actinomycetes</taxon>
        <taxon>Kineosporiales</taxon>
        <taxon>Kineosporiaceae</taxon>
        <taxon>Kineococcus</taxon>
    </lineage>
</organism>
<accession>A0A7W4XXN6</accession>
<dbReference type="AlphaFoldDB" id="A0A7W4XXN6"/>
<reference evidence="1 2" key="2">
    <citation type="submission" date="2020-08" db="EMBL/GenBank/DDBJ databases">
        <authorList>
            <person name="Partida-Martinez L."/>
            <person name="Huntemann M."/>
            <person name="Clum A."/>
            <person name="Wang J."/>
            <person name="Palaniappan K."/>
            <person name="Ritter S."/>
            <person name="Chen I.-M."/>
            <person name="Stamatis D."/>
            <person name="Reddy T."/>
            <person name="O'Malley R."/>
            <person name="Daum C."/>
            <person name="Shapiro N."/>
            <person name="Ivanova N."/>
            <person name="Kyrpides N."/>
            <person name="Woyke T."/>
        </authorList>
    </citation>
    <scope>NUCLEOTIDE SEQUENCE [LARGE SCALE GENOMIC DNA]</scope>
    <source>
        <strain evidence="1 2">AS2.23</strain>
    </source>
</reference>
<dbReference type="EMBL" id="JACHVY010000003">
    <property type="protein sequence ID" value="MBB2902281.1"/>
    <property type="molecule type" value="Genomic_DNA"/>
</dbReference>
<keyword evidence="1" id="KW-0687">Ribonucleoprotein</keyword>
<name>A0A7W4XXN6_KINRA</name>
<dbReference type="GO" id="GO:0005840">
    <property type="term" value="C:ribosome"/>
    <property type="evidence" value="ECO:0007669"/>
    <property type="project" value="UniProtKB-KW"/>
</dbReference>